<dbReference type="Gene3D" id="3.40.190.150">
    <property type="entry name" value="Bordetella uptake gene, domain 1"/>
    <property type="match status" value="1"/>
</dbReference>
<protein>
    <submittedName>
        <fullName evidence="2">Tripartite-type tricarboxylate transporter, receptor component TctC</fullName>
    </submittedName>
</protein>
<sequence>MGSADKEMTGANPAAGASLMRAMAAVFLLAQAFASTESRAQDYPTHAVRIIVPFGAGGPADVAARLVGNALADSLKQPFVIENRPGAGSVIGTQEAAKSAPDGYTLLLMSNAQTANESLVPQRKYDLMRDLVPVASLNVADLVIVVHPSVRAASLKEFIALAKSQPGKLNYASSGQGTPYHMAGELFKSMAGIDVVHVPYRNSGEARTGVIGGQVQMMIDAVTTMAPNVLQGQVRALATTGKTRSAVLPDVPTAEEAGVGGYEATIWLGLMAPKGTPQPIVDKLNTAVNEAIKRPEIIKLWADQGAAPMAMTPEAFDKFLRGDIVKWAEVVKRFPQQP</sequence>
<evidence type="ECO:0000313" key="3">
    <source>
        <dbReference type="Proteomes" id="UP000184096"/>
    </source>
</evidence>
<dbReference type="Gene3D" id="3.40.190.10">
    <property type="entry name" value="Periplasmic binding protein-like II"/>
    <property type="match status" value="1"/>
</dbReference>
<dbReference type="AlphaFoldDB" id="A0A1M7UGU3"/>
<reference evidence="3" key="1">
    <citation type="submission" date="2016-11" db="EMBL/GenBank/DDBJ databases">
        <authorList>
            <person name="Varghese N."/>
            <person name="Submissions S."/>
        </authorList>
    </citation>
    <scope>NUCLEOTIDE SEQUENCE [LARGE SCALE GENOMIC DNA]</scope>
    <source>
        <strain evidence="3">GAS401</strain>
    </source>
</reference>
<dbReference type="InterPro" id="IPR042100">
    <property type="entry name" value="Bug_dom1"/>
</dbReference>
<proteinExistence type="inferred from homology"/>
<dbReference type="PANTHER" id="PTHR42928">
    <property type="entry name" value="TRICARBOXYLATE-BINDING PROTEIN"/>
    <property type="match status" value="1"/>
</dbReference>
<accession>A0A1M7UGU3</accession>
<comment type="similarity">
    <text evidence="1">Belongs to the UPF0065 (bug) family.</text>
</comment>
<dbReference type="InterPro" id="IPR005064">
    <property type="entry name" value="BUG"/>
</dbReference>
<dbReference type="Proteomes" id="UP000184096">
    <property type="component" value="Chromosome I"/>
</dbReference>
<gene>
    <name evidence="2" type="ORF">SAMN05444170_5029</name>
</gene>
<dbReference type="Pfam" id="PF03401">
    <property type="entry name" value="TctC"/>
    <property type="match status" value="1"/>
</dbReference>
<evidence type="ECO:0000256" key="1">
    <source>
        <dbReference type="ARBA" id="ARBA00006987"/>
    </source>
</evidence>
<organism evidence="2 3">
    <name type="scientific">Bradyrhizobium erythrophlei</name>
    <dbReference type="NCBI Taxonomy" id="1437360"/>
    <lineage>
        <taxon>Bacteria</taxon>
        <taxon>Pseudomonadati</taxon>
        <taxon>Pseudomonadota</taxon>
        <taxon>Alphaproteobacteria</taxon>
        <taxon>Hyphomicrobiales</taxon>
        <taxon>Nitrobacteraceae</taxon>
        <taxon>Bradyrhizobium</taxon>
    </lineage>
</organism>
<dbReference type="CDD" id="cd13578">
    <property type="entry name" value="PBP2_Bug27"/>
    <property type="match status" value="1"/>
</dbReference>
<keyword evidence="2" id="KW-0675">Receptor</keyword>
<name>A0A1M7UGU3_9BRAD</name>
<dbReference type="EMBL" id="LT670849">
    <property type="protein sequence ID" value="SHN82166.1"/>
    <property type="molecule type" value="Genomic_DNA"/>
</dbReference>
<evidence type="ECO:0000313" key="2">
    <source>
        <dbReference type="EMBL" id="SHN82166.1"/>
    </source>
</evidence>
<dbReference type="PANTHER" id="PTHR42928:SF5">
    <property type="entry name" value="BLR1237 PROTEIN"/>
    <property type="match status" value="1"/>
</dbReference>
<dbReference type="SUPFAM" id="SSF53850">
    <property type="entry name" value="Periplasmic binding protein-like II"/>
    <property type="match status" value="1"/>
</dbReference>
<dbReference type="PIRSF" id="PIRSF017082">
    <property type="entry name" value="YflP"/>
    <property type="match status" value="1"/>
</dbReference>
<keyword evidence="3" id="KW-1185">Reference proteome</keyword>